<dbReference type="EMBL" id="NHRJ02000023">
    <property type="protein sequence ID" value="PZE19034.1"/>
    <property type="molecule type" value="Genomic_DNA"/>
</dbReference>
<accession>A0A2W1N5D4</accession>
<comment type="caution">
    <text evidence="2">The sequence shown here is derived from an EMBL/GenBank/DDBJ whole genome shotgun (WGS) entry which is preliminary data.</text>
</comment>
<organism evidence="2 3">
    <name type="scientific">Paenibacillus xerothermodurans</name>
    <dbReference type="NCBI Taxonomy" id="1977292"/>
    <lineage>
        <taxon>Bacteria</taxon>
        <taxon>Bacillati</taxon>
        <taxon>Bacillota</taxon>
        <taxon>Bacilli</taxon>
        <taxon>Bacillales</taxon>
        <taxon>Paenibacillaceae</taxon>
        <taxon>Paenibacillus</taxon>
    </lineage>
</organism>
<feature type="domain" description="HTH hxlR-type" evidence="1">
    <location>
        <begin position="1"/>
        <end position="62"/>
    </location>
</feature>
<evidence type="ECO:0000313" key="2">
    <source>
        <dbReference type="EMBL" id="PZE19034.1"/>
    </source>
</evidence>
<gene>
    <name evidence="2" type="ORF">CBW46_020650</name>
</gene>
<proteinExistence type="predicted"/>
<dbReference type="InterPro" id="IPR036390">
    <property type="entry name" value="WH_DNA-bd_sf"/>
</dbReference>
<sequence>MTKFRSRSAYCFITPCSRIFIRTVYSQVPPKVVYEISELGMSLKSLLDQLGEWGERYMNQFEWRSSCSE</sequence>
<reference evidence="2" key="1">
    <citation type="submission" date="2018-06" db="EMBL/GenBank/DDBJ databases">
        <title>Paenibacillus xerothermodurans sp. nov. an extremely dry heat resistant spore forming bacterium isolated from the soil of Cape Canaveral, Florida.</title>
        <authorList>
            <person name="Seuylemezian A."/>
            <person name="Kaur N."/>
            <person name="Patil P."/>
            <person name="Patil P."/>
            <person name="Mayilraj S."/>
            <person name="Vaishampayan P."/>
        </authorList>
    </citation>
    <scope>NUCLEOTIDE SEQUENCE [LARGE SCALE GENOMIC DNA]</scope>
    <source>
        <strain evidence="2">ATCC 27380</strain>
    </source>
</reference>
<keyword evidence="3" id="KW-1185">Reference proteome</keyword>
<evidence type="ECO:0000259" key="1">
    <source>
        <dbReference type="PROSITE" id="PS51118"/>
    </source>
</evidence>
<dbReference type="InterPro" id="IPR036388">
    <property type="entry name" value="WH-like_DNA-bd_sf"/>
</dbReference>
<evidence type="ECO:0000313" key="3">
    <source>
        <dbReference type="Proteomes" id="UP000214746"/>
    </source>
</evidence>
<name>A0A2W1N5D4_PAEXE</name>
<dbReference type="SUPFAM" id="SSF46785">
    <property type="entry name" value="Winged helix' DNA-binding domain"/>
    <property type="match status" value="1"/>
</dbReference>
<dbReference type="Gene3D" id="1.10.10.10">
    <property type="entry name" value="Winged helix-like DNA-binding domain superfamily/Winged helix DNA-binding domain"/>
    <property type="match status" value="1"/>
</dbReference>
<dbReference type="InterPro" id="IPR002577">
    <property type="entry name" value="HTH_HxlR"/>
</dbReference>
<protein>
    <submittedName>
        <fullName evidence="2">Transcriptional regulator</fullName>
    </submittedName>
</protein>
<dbReference type="PROSITE" id="PS51118">
    <property type="entry name" value="HTH_HXLR"/>
    <property type="match status" value="1"/>
</dbReference>
<dbReference type="AlphaFoldDB" id="A0A2W1N5D4"/>
<dbReference type="OrthoDB" id="9791143at2"/>
<dbReference type="Proteomes" id="UP000214746">
    <property type="component" value="Unassembled WGS sequence"/>
</dbReference>
<dbReference type="Pfam" id="PF01638">
    <property type="entry name" value="HxlR"/>
    <property type="match status" value="1"/>
</dbReference>